<evidence type="ECO:0000313" key="1">
    <source>
        <dbReference type="EMBL" id="KAK3727312.1"/>
    </source>
</evidence>
<comment type="caution">
    <text evidence="1">The sequence shown here is derived from an EMBL/GenBank/DDBJ whole genome shotgun (WGS) entry which is preliminary data.</text>
</comment>
<keyword evidence="2" id="KW-1185">Reference proteome</keyword>
<name>A0AAE0XZB0_9GAST</name>
<sequence length="151" mass="16819">MLRVYYRLTIGDHPRELQLVTATNRTAGVYQRDSSANIAVNQNRAIRALYSTPPLGWHSARLGHQTVGRARSHSATIQHLLYSTRAYRMTVLAVPIQSFQDPYNVPAQKGQPPGIPSSALHSTCSQGCYTITVPNACLHQFSLGWMHWCST</sequence>
<protein>
    <submittedName>
        <fullName evidence="1">Uncharacterized protein</fullName>
    </submittedName>
</protein>
<accession>A0AAE0XZB0</accession>
<dbReference type="AlphaFoldDB" id="A0AAE0XZB0"/>
<evidence type="ECO:0000313" key="2">
    <source>
        <dbReference type="Proteomes" id="UP001283361"/>
    </source>
</evidence>
<dbReference type="Proteomes" id="UP001283361">
    <property type="component" value="Unassembled WGS sequence"/>
</dbReference>
<organism evidence="1 2">
    <name type="scientific">Elysia crispata</name>
    <name type="common">lettuce slug</name>
    <dbReference type="NCBI Taxonomy" id="231223"/>
    <lineage>
        <taxon>Eukaryota</taxon>
        <taxon>Metazoa</taxon>
        <taxon>Spiralia</taxon>
        <taxon>Lophotrochozoa</taxon>
        <taxon>Mollusca</taxon>
        <taxon>Gastropoda</taxon>
        <taxon>Heterobranchia</taxon>
        <taxon>Euthyneura</taxon>
        <taxon>Panpulmonata</taxon>
        <taxon>Sacoglossa</taxon>
        <taxon>Placobranchoidea</taxon>
        <taxon>Plakobranchidae</taxon>
        <taxon>Elysia</taxon>
    </lineage>
</organism>
<proteinExistence type="predicted"/>
<gene>
    <name evidence="1" type="ORF">RRG08_049935</name>
</gene>
<reference evidence="1" key="1">
    <citation type="journal article" date="2023" name="G3 (Bethesda)">
        <title>A reference genome for the long-term kleptoplast-retaining sea slug Elysia crispata morphotype clarki.</title>
        <authorList>
            <person name="Eastman K.E."/>
            <person name="Pendleton A.L."/>
            <person name="Shaikh M.A."/>
            <person name="Suttiyut T."/>
            <person name="Ogas R."/>
            <person name="Tomko P."/>
            <person name="Gavelis G."/>
            <person name="Widhalm J.R."/>
            <person name="Wisecaver J.H."/>
        </authorList>
    </citation>
    <scope>NUCLEOTIDE SEQUENCE</scope>
    <source>
        <strain evidence="1">ECLA1</strain>
    </source>
</reference>
<dbReference type="EMBL" id="JAWDGP010007247">
    <property type="protein sequence ID" value="KAK3727312.1"/>
    <property type="molecule type" value="Genomic_DNA"/>
</dbReference>